<sequence>MKSYKELIVWQKSMVLVREIFRLTEKFSKSELYGLVSQMRRAAVAIPSNIAEGYGRRSRKEYTRFYSIAYGSGLELETQLILSKDLKLAPELGFQKSEILLSEVLKMLNFMIAKLNARR</sequence>
<dbReference type="Gene3D" id="1.20.1440.60">
    <property type="entry name" value="23S rRNA-intervening sequence"/>
    <property type="match status" value="1"/>
</dbReference>
<dbReference type="InterPro" id="IPR036583">
    <property type="entry name" value="23S_rRNA_IVS_sf"/>
</dbReference>
<organism evidence="1 2">
    <name type="scientific">Candidatus Shapirobacteria bacterium CG10_big_fil_rev_8_21_14_0_10_40_9</name>
    <dbReference type="NCBI Taxonomy" id="1974888"/>
    <lineage>
        <taxon>Bacteria</taxon>
        <taxon>Candidatus Shapironibacteriota</taxon>
    </lineage>
</organism>
<dbReference type="PANTHER" id="PTHR38471:SF2">
    <property type="entry name" value="FOUR HELIX BUNDLE PROTEIN"/>
    <property type="match status" value="1"/>
</dbReference>
<reference evidence="2" key="1">
    <citation type="submission" date="2017-09" db="EMBL/GenBank/DDBJ databases">
        <title>Depth-based differentiation of microbial function through sediment-hosted aquifers and enrichment of novel symbionts in the deep terrestrial subsurface.</title>
        <authorList>
            <person name="Probst A.J."/>
            <person name="Ladd B."/>
            <person name="Jarett J.K."/>
            <person name="Geller-Mcgrath D.E."/>
            <person name="Sieber C.M.K."/>
            <person name="Emerson J.B."/>
            <person name="Anantharaman K."/>
            <person name="Thomas B.C."/>
            <person name="Malmstrom R."/>
            <person name="Stieglmeier M."/>
            <person name="Klingl A."/>
            <person name="Woyke T."/>
            <person name="Ryan C.M."/>
            <person name="Banfield J.F."/>
        </authorList>
    </citation>
    <scope>NUCLEOTIDE SEQUENCE [LARGE SCALE GENOMIC DNA]</scope>
</reference>
<dbReference type="InterPro" id="IPR012657">
    <property type="entry name" value="23S_rRNA-intervening_sequence"/>
</dbReference>
<dbReference type="Pfam" id="PF05635">
    <property type="entry name" value="23S_rRNA_IVP"/>
    <property type="match status" value="1"/>
</dbReference>
<protein>
    <submittedName>
        <fullName evidence="1">Four helix bundle protein</fullName>
    </submittedName>
</protein>
<dbReference type="PANTHER" id="PTHR38471">
    <property type="entry name" value="FOUR HELIX BUNDLE PROTEIN"/>
    <property type="match status" value="1"/>
</dbReference>
<dbReference type="AlphaFoldDB" id="A0A2M8L3R5"/>
<dbReference type="Proteomes" id="UP000231474">
    <property type="component" value="Unassembled WGS sequence"/>
</dbReference>
<dbReference type="EMBL" id="PFEK01000039">
    <property type="protein sequence ID" value="PJE67518.1"/>
    <property type="molecule type" value="Genomic_DNA"/>
</dbReference>
<name>A0A2M8L3R5_9BACT</name>
<dbReference type="CDD" id="cd16377">
    <property type="entry name" value="23S_rRNA_IVP_like"/>
    <property type="match status" value="1"/>
</dbReference>
<proteinExistence type="predicted"/>
<accession>A0A2M8L3R5</accession>
<comment type="caution">
    <text evidence="1">The sequence shown here is derived from an EMBL/GenBank/DDBJ whole genome shotgun (WGS) entry which is preliminary data.</text>
</comment>
<dbReference type="NCBIfam" id="TIGR02436">
    <property type="entry name" value="four helix bundle protein"/>
    <property type="match status" value="1"/>
</dbReference>
<gene>
    <name evidence="1" type="ORF">COU95_02000</name>
</gene>
<dbReference type="SUPFAM" id="SSF158446">
    <property type="entry name" value="IVS-encoded protein-like"/>
    <property type="match status" value="1"/>
</dbReference>
<evidence type="ECO:0000313" key="2">
    <source>
        <dbReference type="Proteomes" id="UP000231474"/>
    </source>
</evidence>
<evidence type="ECO:0000313" key="1">
    <source>
        <dbReference type="EMBL" id="PJE67518.1"/>
    </source>
</evidence>